<dbReference type="PANTHER" id="PTHR43045:SF4">
    <property type="entry name" value="TRANSPORTER YDFJ-RELATED"/>
    <property type="match status" value="1"/>
</dbReference>
<dbReference type="PROSITE" id="PS50850">
    <property type="entry name" value="MFS"/>
    <property type="match status" value="1"/>
</dbReference>
<gene>
    <name evidence="10" type="ORF">ParKJ_34080</name>
</gene>
<feature type="transmembrane region" description="Helical" evidence="8">
    <location>
        <begin position="175"/>
        <end position="196"/>
    </location>
</feature>
<evidence type="ECO:0000256" key="3">
    <source>
        <dbReference type="ARBA" id="ARBA00022475"/>
    </source>
</evidence>
<keyword evidence="3" id="KW-1003">Cell membrane</keyword>
<comment type="subcellular location">
    <subcellularLocation>
        <location evidence="1">Cell membrane</location>
        <topology evidence="1">Multi-pass membrane protein</topology>
    </subcellularLocation>
</comment>
<feature type="transmembrane region" description="Helical" evidence="8">
    <location>
        <begin position="299"/>
        <end position="316"/>
    </location>
</feature>
<feature type="transmembrane region" description="Helical" evidence="8">
    <location>
        <begin position="398"/>
        <end position="421"/>
    </location>
</feature>
<dbReference type="PROSITE" id="PS00217">
    <property type="entry name" value="SUGAR_TRANSPORT_2"/>
    <property type="match status" value="1"/>
</dbReference>
<feature type="transmembrane region" description="Helical" evidence="8">
    <location>
        <begin position="49"/>
        <end position="68"/>
    </location>
</feature>
<dbReference type="InterPro" id="IPR036259">
    <property type="entry name" value="MFS_trans_sf"/>
</dbReference>
<dbReference type="PANTHER" id="PTHR43045">
    <property type="entry name" value="SHIKIMATE TRANSPORTER"/>
    <property type="match status" value="1"/>
</dbReference>
<feature type="transmembrane region" description="Helical" evidence="8">
    <location>
        <begin position="134"/>
        <end position="154"/>
    </location>
</feature>
<feature type="transmembrane region" description="Helical" evidence="8">
    <location>
        <begin position="328"/>
        <end position="347"/>
    </location>
</feature>
<keyword evidence="4 8" id="KW-0812">Transmembrane</keyword>
<feature type="transmembrane region" description="Helical" evidence="8">
    <location>
        <begin position="208"/>
        <end position="229"/>
    </location>
</feature>
<dbReference type="AlphaFoldDB" id="A0AAP5QH52"/>
<reference evidence="10" key="1">
    <citation type="submission" date="2022-08" db="EMBL/GenBank/DDBJ databases">
        <authorList>
            <person name="Kim S.-J."/>
        </authorList>
    </citation>
    <scope>NUCLEOTIDE SEQUENCE</scope>
    <source>
        <strain evidence="10">KJ</strain>
    </source>
</reference>
<dbReference type="GO" id="GO:0005886">
    <property type="term" value="C:plasma membrane"/>
    <property type="evidence" value="ECO:0007669"/>
    <property type="project" value="UniProtKB-SubCell"/>
</dbReference>
<feature type="transmembrane region" description="Helical" evidence="8">
    <location>
        <begin position="109"/>
        <end position="128"/>
    </location>
</feature>
<evidence type="ECO:0000256" key="6">
    <source>
        <dbReference type="ARBA" id="ARBA00023136"/>
    </source>
</evidence>
<evidence type="ECO:0000313" key="10">
    <source>
        <dbReference type="EMBL" id="MDT8842465.1"/>
    </source>
</evidence>
<dbReference type="RefSeq" id="WP_106356380.1">
    <property type="nucleotide sequence ID" value="NZ_JANSLM010000017.1"/>
</dbReference>
<evidence type="ECO:0000256" key="4">
    <source>
        <dbReference type="ARBA" id="ARBA00022692"/>
    </source>
</evidence>
<keyword evidence="6 8" id="KW-0472">Membrane</keyword>
<dbReference type="InterPro" id="IPR020846">
    <property type="entry name" value="MFS_dom"/>
</dbReference>
<feature type="region of interest" description="Disordered" evidence="7">
    <location>
        <begin position="1"/>
        <end position="25"/>
    </location>
</feature>
<feature type="transmembrane region" description="Helical" evidence="8">
    <location>
        <begin position="277"/>
        <end position="293"/>
    </location>
</feature>
<comment type="caution">
    <text evidence="10">The sequence shown here is derived from an EMBL/GenBank/DDBJ whole genome shotgun (WGS) entry which is preliminary data.</text>
</comment>
<proteinExistence type="predicted"/>
<evidence type="ECO:0000256" key="8">
    <source>
        <dbReference type="SAM" id="Phobius"/>
    </source>
</evidence>
<dbReference type="EMBL" id="JANSLM010000017">
    <property type="protein sequence ID" value="MDT8842465.1"/>
    <property type="molecule type" value="Genomic_DNA"/>
</dbReference>
<keyword evidence="2" id="KW-0813">Transport</keyword>
<evidence type="ECO:0000256" key="2">
    <source>
        <dbReference type="ARBA" id="ARBA00022448"/>
    </source>
</evidence>
<organism evidence="10 11">
    <name type="scientific">Paraburkholderia fungorum</name>
    <dbReference type="NCBI Taxonomy" id="134537"/>
    <lineage>
        <taxon>Bacteria</taxon>
        <taxon>Pseudomonadati</taxon>
        <taxon>Pseudomonadota</taxon>
        <taxon>Betaproteobacteria</taxon>
        <taxon>Burkholderiales</taxon>
        <taxon>Burkholderiaceae</taxon>
        <taxon>Paraburkholderia</taxon>
    </lineage>
</organism>
<feature type="transmembrane region" description="Helical" evidence="8">
    <location>
        <begin position="427"/>
        <end position="450"/>
    </location>
</feature>
<evidence type="ECO:0000313" key="11">
    <source>
        <dbReference type="Proteomes" id="UP001246473"/>
    </source>
</evidence>
<name>A0AAP5QH52_9BURK</name>
<sequence>MKNQQTVAMDPRSPGHTTGARANGGKHEVTNADLYRAAWAASLGSALEYYDFALYNLASALIFGPLFFPSSTPAIGLIASFGAYFLGFAIRPVGGIIFGTLGDRYGRRFVLMATILLMGIASTLIGVLPTYASAGIWAPILLVGCRLLQGLGAGAEQAGAAVLMAEYAPAKRRGYFAALPFMGVLLGTVMAAAIYFALVRVEDLSQSWLWRVPFLLSAVIITVAIWIRLKLKESPSFAKLEARSEVNENPLKHLMQHSKPTLLKVIGMRMAENGGSSIYQSLAISYIATATGLKGQIGPIALLLAGASGAIIIPLAGMASDRFGRIPVYRAFAFYQLLLAYPTWWVLSLGNATASIAMLCVALAGVWGMFATQGALLPELFGAQHRYAGVAVGREVSAVIAGGVAPLVGASIIAWATVHWGGHEGTLLAWIPLASYVAILSLIGVVTTYFTPETRGRDLDDLRDAADAPVNGFAAAKLAEEN</sequence>
<dbReference type="InterPro" id="IPR005828">
    <property type="entry name" value="MFS_sugar_transport-like"/>
</dbReference>
<dbReference type="InterPro" id="IPR005829">
    <property type="entry name" value="Sugar_transporter_CS"/>
</dbReference>
<evidence type="ECO:0000259" key="9">
    <source>
        <dbReference type="PROSITE" id="PS50850"/>
    </source>
</evidence>
<evidence type="ECO:0000256" key="7">
    <source>
        <dbReference type="SAM" id="MobiDB-lite"/>
    </source>
</evidence>
<evidence type="ECO:0000256" key="1">
    <source>
        <dbReference type="ARBA" id="ARBA00004651"/>
    </source>
</evidence>
<dbReference type="Proteomes" id="UP001246473">
    <property type="component" value="Unassembled WGS sequence"/>
</dbReference>
<evidence type="ECO:0000256" key="5">
    <source>
        <dbReference type="ARBA" id="ARBA00022989"/>
    </source>
</evidence>
<keyword evidence="5 8" id="KW-1133">Transmembrane helix</keyword>
<dbReference type="Pfam" id="PF00083">
    <property type="entry name" value="Sugar_tr"/>
    <property type="match status" value="1"/>
</dbReference>
<feature type="domain" description="Major facilitator superfamily (MFS) profile" evidence="9">
    <location>
        <begin position="37"/>
        <end position="455"/>
    </location>
</feature>
<accession>A0AAP5QH52</accession>
<dbReference type="SUPFAM" id="SSF103473">
    <property type="entry name" value="MFS general substrate transporter"/>
    <property type="match status" value="1"/>
</dbReference>
<feature type="transmembrane region" description="Helical" evidence="8">
    <location>
        <begin position="353"/>
        <end position="377"/>
    </location>
</feature>
<dbReference type="Gene3D" id="1.20.1250.20">
    <property type="entry name" value="MFS general substrate transporter like domains"/>
    <property type="match status" value="2"/>
</dbReference>
<feature type="transmembrane region" description="Helical" evidence="8">
    <location>
        <begin position="74"/>
        <end position="97"/>
    </location>
</feature>
<dbReference type="GO" id="GO:0022857">
    <property type="term" value="F:transmembrane transporter activity"/>
    <property type="evidence" value="ECO:0007669"/>
    <property type="project" value="InterPro"/>
</dbReference>
<protein>
    <submittedName>
        <fullName evidence="10">MFS transporter</fullName>
    </submittedName>
</protein>